<feature type="region of interest" description="Disordered" evidence="1">
    <location>
        <begin position="105"/>
        <end position="135"/>
    </location>
</feature>
<feature type="compositionally biased region" description="Pro residues" evidence="1">
    <location>
        <begin position="298"/>
        <end position="314"/>
    </location>
</feature>
<feature type="compositionally biased region" description="Low complexity" evidence="1">
    <location>
        <begin position="246"/>
        <end position="262"/>
    </location>
</feature>
<evidence type="ECO:0000313" key="2">
    <source>
        <dbReference type="EMBL" id="KDQ52965.1"/>
    </source>
</evidence>
<sequence length="573" mass="60678">MSVASSSSASGSSPESDGMDRVVRFDSDCVLIPEAPPRSRRPRIVMKSYSLPLWNRNKLSDAAEVEPHDEGHVLFKVSVPRIITKSPRPGQLSECSSPPMPPCLVHHEPGSPRSPPARHIRRTSTTTASTSPRPDAVIIPLRACCPDCYPITEESLKEGDEWKEKFTRGARRRRSASSGSETSSWEPPVNGARAHHHTDCPSSGPGITAIKVINVDEVDKRRRSQDHLEDDEYRRNAVIVHAQKPSLSLSSCSSRRSASDPGAAGGGGYFGSCASETGQPGARRSPIQEEDEDQLFPLPSPRRSPSASPSPTPSPNGSSSCLAPCGNGSGDSLGRSPSTSSTSDEAPASNKENNHASTKSTGKSKRVKGRCEKGLLAPDPSRSKSSPTTSSTTLTESPSPTESRTSTPTPGYIPPAPRIPPPSAPISIPSSLSRRTAQSIPDLREGSSTSHNPTSSPSLYTFSSSSPQSQPPPPPPHDRRPHRTQSVDVSLPSPRTSSPSTSFLSRRGHDRQLSVGSGSQRSNSASPERSRGRRPSIPGIHMHLPGAVNLLRAGAEALKGVSVMGGGSSMGSP</sequence>
<dbReference type="InParanoid" id="A0A067PGM3"/>
<dbReference type="AlphaFoldDB" id="A0A067PGM3"/>
<feature type="compositionally biased region" description="Polar residues" evidence="1">
    <location>
        <begin position="514"/>
        <end position="527"/>
    </location>
</feature>
<feature type="compositionally biased region" description="Low complexity" evidence="1">
    <location>
        <begin position="383"/>
        <end position="410"/>
    </location>
</feature>
<accession>A0A067PGM3</accession>
<feature type="region of interest" description="Disordered" evidence="1">
    <location>
        <begin position="244"/>
        <end position="542"/>
    </location>
</feature>
<feature type="region of interest" description="Disordered" evidence="1">
    <location>
        <begin position="218"/>
        <end position="237"/>
    </location>
</feature>
<evidence type="ECO:0000256" key="1">
    <source>
        <dbReference type="SAM" id="MobiDB-lite"/>
    </source>
</evidence>
<gene>
    <name evidence="2" type="ORF">JAAARDRAFT_61551</name>
</gene>
<feature type="compositionally biased region" description="Low complexity" evidence="1">
    <location>
        <begin position="330"/>
        <end position="349"/>
    </location>
</feature>
<dbReference type="OrthoDB" id="3269282at2759"/>
<proteinExistence type="predicted"/>
<organism evidence="2 3">
    <name type="scientific">Jaapia argillacea MUCL 33604</name>
    <dbReference type="NCBI Taxonomy" id="933084"/>
    <lineage>
        <taxon>Eukaryota</taxon>
        <taxon>Fungi</taxon>
        <taxon>Dikarya</taxon>
        <taxon>Basidiomycota</taxon>
        <taxon>Agaricomycotina</taxon>
        <taxon>Agaricomycetes</taxon>
        <taxon>Agaricomycetidae</taxon>
        <taxon>Jaapiales</taxon>
        <taxon>Jaapiaceae</taxon>
        <taxon>Jaapia</taxon>
    </lineage>
</organism>
<name>A0A067PGM3_9AGAM</name>
<dbReference type="EMBL" id="KL197736">
    <property type="protein sequence ID" value="KDQ52965.1"/>
    <property type="molecule type" value="Genomic_DNA"/>
</dbReference>
<feature type="region of interest" description="Disordered" evidence="1">
    <location>
        <begin position="1"/>
        <end position="21"/>
    </location>
</feature>
<protein>
    <submittedName>
        <fullName evidence="2">Uncharacterized protein</fullName>
    </submittedName>
</protein>
<feature type="compositionally biased region" description="Low complexity" evidence="1">
    <location>
        <begin position="490"/>
        <end position="505"/>
    </location>
</feature>
<feature type="compositionally biased region" description="Pro residues" evidence="1">
    <location>
        <begin position="411"/>
        <end position="424"/>
    </location>
</feature>
<dbReference type="STRING" id="933084.A0A067PGM3"/>
<feature type="region of interest" description="Disordered" evidence="1">
    <location>
        <begin position="166"/>
        <end position="208"/>
    </location>
</feature>
<evidence type="ECO:0000313" key="3">
    <source>
        <dbReference type="Proteomes" id="UP000027265"/>
    </source>
</evidence>
<feature type="compositionally biased region" description="Low complexity" evidence="1">
    <location>
        <begin position="1"/>
        <end position="16"/>
    </location>
</feature>
<dbReference type="Proteomes" id="UP000027265">
    <property type="component" value="Unassembled WGS sequence"/>
</dbReference>
<keyword evidence="3" id="KW-1185">Reference proteome</keyword>
<feature type="compositionally biased region" description="Low complexity" evidence="1">
    <location>
        <begin position="123"/>
        <end position="134"/>
    </location>
</feature>
<feature type="compositionally biased region" description="Low complexity" evidence="1">
    <location>
        <begin position="425"/>
        <end position="436"/>
    </location>
</feature>
<dbReference type="HOGENOM" id="CLU_555528_0_0_1"/>
<feature type="compositionally biased region" description="Low complexity" evidence="1">
    <location>
        <begin position="447"/>
        <end position="468"/>
    </location>
</feature>
<reference evidence="3" key="1">
    <citation type="journal article" date="2014" name="Proc. Natl. Acad. Sci. U.S.A.">
        <title>Extensive sampling of basidiomycete genomes demonstrates inadequacy of the white-rot/brown-rot paradigm for wood decay fungi.</title>
        <authorList>
            <person name="Riley R."/>
            <person name="Salamov A.A."/>
            <person name="Brown D.W."/>
            <person name="Nagy L.G."/>
            <person name="Floudas D."/>
            <person name="Held B.W."/>
            <person name="Levasseur A."/>
            <person name="Lombard V."/>
            <person name="Morin E."/>
            <person name="Otillar R."/>
            <person name="Lindquist E.A."/>
            <person name="Sun H."/>
            <person name="LaButti K.M."/>
            <person name="Schmutz J."/>
            <person name="Jabbour D."/>
            <person name="Luo H."/>
            <person name="Baker S.E."/>
            <person name="Pisabarro A.G."/>
            <person name="Walton J.D."/>
            <person name="Blanchette R.A."/>
            <person name="Henrissat B."/>
            <person name="Martin F."/>
            <person name="Cullen D."/>
            <person name="Hibbett D.S."/>
            <person name="Grigoriev I.V."/>
        </authorList>
    </citation>
    <scope>NUCLEOTIDE SEQUENCE [LARGE SCALE GENOMIC DNA]</scope>
    <source>
        <strain evidence="3">MUCL 33604</strain>
    </source>
</reference>